<dbReference type="EMBL" id="BAAAKV010000014">
    <property type="protein sequence ID" value="GAA1163712.1"/>
    <property type="molecule type" value="Genomic_DNA"/>
</dbReference>
<evidence type="ECO:0000313" key="8">
    <source>
        <dbReference type="EMBL" id="GAA1163712.1"/>
    </source>
</evidence>
<name>A0ABN1UQY1_9ACTN</name>
<comment type="cofactor">
    <cofactor evidence="6">
        <name>Fe(2+)</name>
        <dbReference type="ChEBI" id="CHEBI:29033"/>
    </cofactor>
    <text evidence="6">Binds 1 Fe(2+) ion.</text>
</comment>
<dbReference type="PRINTS" id="PR01576">
    <property type="entry name" value="PDEFORMYLASE"/>
</dbReference>
<dbReference type="NCBIfam" id="NF001159">
    <property type="entry name" value="PRK00150.1-3"/>
    <property type="match status" value="1"/>
</dbReference>
<dbReference type="HAMAP" id="MF_00163">
    <property type="entry name" value="Pep_deformylase"/>
    <property type="match status" value="1"/>
</dbReference>
<feature type="region of interest" description="Disordered" evidence="7">
    <location>
        <begin position="52"/>
        <end position="71"/>
    </location>
</feature>
<evidence type="ECO:0000256" key="7">
    <source>
        <dbReference type="SAM" id="MobiDB-lite"/>
    </source>
</evidence>
<evidence type="ECO:0000313" key="9">
    <source>
        <dbReference type="Proteomes" id="UP001501371"/>
    </source>
</evidence>
<dbReference type="Pfam" id="PF01327">
    <property type="entry name" value="Pep_deformylase"/>
    <property type="match status" value="1"/>
</dbReference>
<dbReference type="InterPro" id="IPR023635">
    <property type="entry name" value="Peptide_deformylase"/>
</dbReference>
<dbReference type="CDD" id="cd00487">
    <property type="entry name" value="Pep_deformylase"/>
    <property type="match status" value="1"/>
</dbReference>
<keyword evidence="2 6" id="KW-0479">Metal-binding</keyword>
<comment type="function">
    <text evidence="6">Removes the formyl group from the N-terminal Met of newly synthesized proteins. Requires at least a dipeptide for an efficient rate of reaction. N-terminal L-methionine is a prerequisite for activity but the enzyme has broad specificity at other positions.</text>
</comment>
<dbReference type="EC" id="3.5.1.88" evidence="6"/>
<keyword evidence="9" id="KW-1185">Reference proteome</keyword>
<feature type="binding site" evidence="6">
    <location>
        <position position="224"/>
    </location>
    <ligand>
        <name>Fe cation</name>
        <dbReference type="ChEBI" id="CHEBI:24875"/>
    </ligand>
</feature>
<dbReference type="SUPFAM" id="SSF56420">
    <property type="entry name" value="Peptide deformylase"/>
    <property type="match status" value="1"/>
</dbReference>
<keyword evidence="4 6" id="KW-0648">Protein biosynthesis</keyword>
<evidence type="ECO:0000256" key="4">
    <source>
        <dbReference type="ARBA" id="ARBA00022917"/>
    </source>
</evidence>
<dbReference type="NCBIfam" id="TIGR00079">
    <property type="entry name" value="pept_deformyl"/>
    <property type="match status" value="1"/>
</dbReference>
<comment type="caution">
    <text evidence="8">The sequence shown here is derived from an EMBL/GenBank/DDBJ whole genome shotgun (WGS) entry which is preliminary data.</text>
</comment>
<evidence type="ECO:0000256" key="2">
    <source>
        <dbReference type="ARBA" id="ARBA00022723"/>
    </source>
</evidence>
<dbReference type="InterPro" id="IPR036821">
    <property type="entry name" value="Peptide_deformylase_sf"/>
</dbReference>
<sequence length="263" mass="27931">MPPITDPLPRPAARDTAAAALPAVTASLARGVSGSVLPDIVVGPPRIGPWVSLSRSGQGPDRGTGTTWGVTTDRNLIGMRNRPIPGSTGRVQAMRILGDPVLHAPCGTVTDFGPDLSRLIEDLFATMYAARGVGLAANQIGVPLRVFVYDCPDDEDVRHLGHVINPRLVAADGVMVRGAEGCLSLPGLEAGTERFDRAVVEGVTREGEPVRVEGTGFFARCLQHECDHLDGTVYADRLTGLRRTRLLRAVRRASWSAEAGPYG</sequence>
<dbReference type="Gene3D" id="3.90.45.10">
    <property type="entry name" value="Peptide deformylase"/>
    <property type="match status" value="1"/>
</dbReference>
<gene>
    <name evidence="6" type="primary">def</name>
    <name evidence="8" type="ORF">GCM10009654_20620</name>
</gene>
<keyword evidence="3 6" id="KW-0378">Hydrolase</keyword>
<reference evidence="8 9" key="1">
    <citation type="journal article" date="2019" name="Int. J. Syst. Evol. Microbiol.">
        <title>The Global Catalogue of Microorganisms (GCM) 10K type strain sequencing project: providing services to taxonomists for standard genome sequencing and annotation.</title>
        <authorList>
            <consortium name="The Broad Institute Genomics Platform"/>
            <consortium name="The Broad Institute Genome Sequencing Center for Infectious Disease"/>
            <person name="Wu L."/>
            <person name="Ma J."/>
        </authorList>
    </citation>
    <scope>NUCLEOTIDE SEQUENCE [LARGE SCALE GENOMIC DNA]</scope>
    <source>
        <strain evidence="8 9">JCM 12696</strain>
    </source>
</reference>
<dbReference type="PANTHER" id="PTHR10458">
    <property type="entry name" value="PEPTIDE DEFORMYLASE"/>
    <property type="match status" value="1"/>
</dbReference>
<organism evidence="8 9">
    <name type="scientific">Streptomyces hebeiensis</name>
    <dbReference type="NCBI Taxonomy" id="229486"/>
    <lineage>
        <taxon>Bacteria</taxon>
        <taxon>Bacillati</taxon>
        <taxon>Actinomycetota</taxon>
        <taxon>Actinomycetes</taxon>
        <taxon>Kitasatosporales</taxon>
        <taxon>Streptomycetaceae</taxon>
        <taxon>Streptomyces</taxon>
    </lineage>
</organism>
<dbReference type="Proteomes" id="UP001501371">
    <property type="component" value="Unassembled WGS sequence"/>
</dbReference>
<accession>A0ABN1UQY1</accession>
<feature type="binding site" evidence="6">
    <location>
        <position position="228"/>
    </location>
    <ligand>
        <name>Fe cation</name>
        <dbReference type="ChEBI" id="CHEBI:24875"/>
    </ligand>
</feature>
<dbReference type="PANTHER" id="PTHR10458:SF2">
    <property type="entry name" value="PEPTIDE DEFORMYLASE, MITOCHONDRIAL"/>
    <property type="match status" value="1"/>
</dbReference>
<evidence type="ECO:0000256" key="6">
    <source>
        <dbReference type="HAMAP-Rule" id="MF_00163"/>
    </source>
</evidence>
<protein>
    <recommendedName>
        <fullName evidence="6">Peptide deformylase</fullName>
        <shortName evidence="6">PDF</shortName>
        <ecNumber evidence="6">3.5.1.88</ecNumber>
    </recommendedName>
    <alternativeName>
        <fullName evidence="6">Polypeptide deformylase</fullName>
    </alternativeName>
</protein>
<feature type="binding site" evidence="6">
    <location>
        <position position="182"/>
    </location>
    <ligand>
        <name>Fe cation</name>
        <dbReference type="ChEBI" id="CHEBI:24875"/>
    </ligand>
</feature>
<evidence type="ECO:0000256" key="1">
    <source>
        <dbReference type="ARBA" id="ARBA00010759"/>
    </source>
</evidence>
<feature type="active site" evidence="6">
    <location>
        <position position="225"/>
    </location>
</feature>
<comment type="similarity">
    <text evidence="1 6">Belongs to the polypeptide deformylase family.</text>
</comment>
<comment type="catalytic activity">
    <reaction evidence="6">
        <text>N-terminal N-formyl-L-methionyl-[peptide] + H2O = N-terminal L-methionyl-[peptide] + formate</text>
        <dbReference type="Rhea" id="RHEA:24420"/>
        <dbReference type="Rhea" id="RHEA-COMP:10639"/>
        <dbReference type="Rhea" id="RHEA-COMP:10640"/>
        <dbReference type="ChEBI" id="CHEBI:15377"/>
        <dbReference type="ChEBI" id="CHEBI:15740"/>
        <dbReference type="ChEBI" id="CHEBI:49298"/>
        <dbReference type="ChEBI" id="CHEBI:64731"/>
        <dbReference type="EC" id="3.5.1.88"/>
    </reaction>
</comment>
<keyword evidence="5 6" id="KW-0408">Iron</keyword>
<evidence type="ECO:0000256" key="3">
    <source>
        <dbReference type="ARBA" id="ARBA00022801"/>
    </source>
</evidence>
<evidence type="ECO:0000256" key="5">
    <source>
        <dbReference type="ARBA" id="ARBA00023004"/>
    </source>
</evidence>
<proteinExistence type="inferred from homology"/>